<evidence type="ECO:0000256" key="1">
    <source>
        <dbReference type="SAM" id="MobiDB-lite"/>
    </source>
</evidence>
<feature type="non-terminal residue" evidence="2">
    <location>
        <position position="1"/>
    </location>
</feature>
<dbReference type="Proteomes" id="UP000789405">
    <property type="component" value="Unassembled WGS sequence"/>
</dbReference>
<evidence type="ECO:0000313" key="2">
    <source>
        <dbReference type="EMBL" id="CAG8709912.1"/>
    </source>
</evidence>
<protein>
    <submittedName>
        <fullName evidence="2">19882_t:CDS:1</fullName>
    </submittedName>
</protein>
<accession>A0A9N9HWC1</accession>
<organism evidence="2 3">
    <name type="scientific">Dentiscutata erythropus</name>
    <dbReference type="NCBI Taxonomy" id="1348616"/>
    <lineage>
        <taxon>Eukaryota</taxon>
        <taxon>Fungi</taxon>
        <taxon>Fungi incertae sedis</taxon>
        <taxon>Mucoromycota</taxon>
        <taxon>Glomeromycotina</taxon>
        <taxon>Glomeromycetes</taxon>
        <taxon>Diversisporales</taxon>
        <taxon>Gigasporaceae</taxon>
        <taxon>Dentiscutata</taxon>
    </lineage>
</organism>
<dbReference type="AlphaFoldDB" id="A0A9N9HWC1"/>
<gene>
    <name evidence="2" type="ORF">DERYTH_LOCUS13513</name>
</gene>
<proteinExistence type="predicted"/>
<evidence type="ECO:0000313" key="3">
    <source>
        <dbReference type="Proteomes" id="UP000789405"/>
    </source>
</evidence>
<comment type="caution">
    <text evidence="2">The sequence shown here is derived from an EMBL/GenBank/DDBJ whole genome shotgun (WGS) entry which is preliminary data.</text>
</comment>
<feature type="region of interest" description="Disordered" evidence="1">
    <location>
        <begin position="1"/>
        <end position="41"/>
    </location>
</feature>
<reference evidence="2" key="1">
    <citation type="submission" date="2021-06" db="EMBL/GenBank/DDBJ databases">
        <authorList>
            <person name="Kallberg Y."/>
            <person name="Tangrot J."/>
            <person name="Rosling A."/>
        </authorList>
    </citation>
    <scope>NUCLEOTIDE SEQUENCE</scope>
    <source>
        <strain evidence="2">MA453B</strain>
    </source>
</reference>
<name>A0A9N9HWC1_9GLOM</name>
<keyword evidence="3" id="KW-1185">Reference proteome</keyword>
<dbReference type="EMBL" id="CAJVPY010009545">
    <property type="protein sequence ID" value="CAG8709912.1"/>
    <property type="molecule type" value="Genomic_DNA"/>
</dbReference>
<sequence>IDSPDSVIDQENNNEIHEDQENETIASIHSDEDKDVVDSQP</sequence>